<organism evidence="2 3">
    <name type="scientific">Monosporascus cannonballus</name>
    <dbReference type="NCBI Taxonomy" id="155416"/>
    <lineage>
        <taxon>Eukaryota</taxon>
        <taxon>Fungi</taxon>
        <taxon>Dikarya</taxon>
        <taxon>Ascomycota</taxon>
        <taxon>Pezizomycotina</taxon>
        <taxon>Sordariomycetes</taxon>
        <taxon>Xylariomycetidae</taxon>
        <taxon>Xylariales</taxon>
        <taxon>Xylariales incertae sedis</taxon>
        <taxon>Monosporascus</taxon>
    </lineage>
</organism>
<evidence type="ECO:0000256" key="1">
    <source>
        <dbReference type="ARBA" id="ARBA00006995"/>
    </source>
</evidence>
<dbReference type="PANTHER" id="PTHR21405">
    <property type="entry name" value="CDNA SEQUENCE BC021608"/>
    <property type="match status" value="1"/>
</dbReference>
<proteinExistence type="inferred from homology"/>
<evidence type="ECO:0008006" key="4">
    <source>
        <dbReference type="Google" id="ProtNLM"/>
    </source>
</evidence>
<reference evidence="2 3" key="1">
    <citation type="submission" date="2018-06" db="EMBL/GenBank/DDBJ databases">
        <title>Complete Genomes of Monosporascus.</title>
        <authorList>
            <person name="Robinson A.J."/>
            <person name="Natvig D.O."/>
        </authorList>
    </citation>
    <scope>NUCLEOTIDE SEQUENCE [LARGE SCALE GENOMIC DNA]</scope>
    <source>
        <strain evidence="2 3">CBS 609.92</strain>
    </source>
</reference>
<keyword evidence="3" id="KW-1185">Reference proteome</keyword>
<dbReference type="InterPro" id="IPR038906">
    <property type="entry name" value="TTC36"/>
</dbReference>
<evidence type="ECO:0000313" key="2">
    <source>
        <dbReference type="EMBL" id="RYO92744.1"/>
    </source>
</evidence>
<dbReference type="PANTHER" id="PTHR21405:SF0">
    <property type="entry name" value="TETRATRICOPEPTIDE REPEAT PROTEIN 36"/>
    <property type="match status" value="1"/>
</dbReference>
<comment type="similarity">
    <text evidence="1">Belongs to the TTC36 family.</text>
</comment>
<protein>
    <recommendedName>
        <fullName evidence="4">Tetratricopeptide repeat protein 36</fullName>
    </recommendedName>
</protein>
<comment type="caution">
    <text evidence="2">The sequence shown here is derived from an EMBL/GenBank/DDBJ whole genome shotgun (WGS) entry which is preliminary data.</text>
</comment>
<dbReference type="Proteomes" id="UP000294003">
    <property type="component" value="Unassembled WGS sequence"/>
</dbReference>
<evidence type="ECO:0000313" key="3">
    <source>
        <dbReference type="Proteomes" id="UP000294003"/>
    </source>
</evidence>
<sequence length="265" mass="29405">MTTSSLSRRDFNVLEKIRDPESDPTTGVIIDPNLPKDPVITDASTYEKVVQKERDIVLSIQQLEMQLAGLKQSTLEPVEEYRKCILSLGQLISDHPRYASARNNRAQALRRLYGDMMLLSGRPDPKALVQDAGNAERFEATKAALADLDEAIRLLTPKSLFASISPQAGKTLSLAHTQRAAIYHMTSKSLQSEEKVDMGNRKESNWARIDFEEAASRDFASGGRYGNEIAKGLAVSTNPTAKLCGQIVREAMKKEYGPAFEMQMD</sequence>
<gene>
    <name evidence="2" type="ORF">DL762_001450</name>
</gene>
<dbReference type="EMBL" id="QJNS01000024">
    <property type="protein sequence ID" value="RYO92744.1"/>
    <property type="molecule type" value="Genomic_DNA"/>
</dbReference>
<name>A0ABY0HKD1_9PEZI</name>
<accession>A0ABY0HKD1</accession>